<name>A0AAD9N1P5_9ANNE</name>
<dbReference type="Proteomes" id="UP001208570">
    <property type="component" value="Unassembled WGS sequence"/>
</dbReference>
<dbReference type="AlphaFoldDB" id="A0AAD9N1P5"/>
<comment type="caution">
    <text evidence="3">The sequence shown here is derived from an EMBL/GenBank/DDBJ whole genome shotgun (WGS) entry which is preliminary data.</text>
</comment>
<feature type="domain" description="Reverse transcriptase/retrotransposon-derived protein RNase H-like" evidence="2">
    <location>
        <begin position="46"/>
        <end position="91"/>
    </location>
</feature>
<evidence type="ECO:0000313" key="3">
    <source>
        <dbReference type="EMBL" id="KAK2150984.1"/>
    </source>
</evidence>
<dbReference type="InterPro" id="IPR050951">
    <property type="entry name" value="Retrovirus_Pol_polyprotein"/>
</dbReference>
<dbReference type="InterPro" id="IPR041577">
    <property type="entry name" value="RT_RNaseH_2"/>
</dbReference>
<evidence type="ECO:0000256" key="1">
    <source>
        <dbReference type="ARBA" id="ARBA00023268"/>
    </source>
</evidence>
<keyword evidence="1" id="KW-0511">Multifunctional enzyme</keyword>
<protein>
    <recommendedName>
        <fullName evidence="2">Reverse transcriptase/retrotransposon-derived protein RNase H-like domain-containing protein</fullName>
    </recommendedName>
</protein>
<reference evidence="3" key="1">
    <citation type="journal article" date="2023" name="Mol. Biol. Evol.">
        <title>Third-Generation Sequencing Reveals the Adaptive Role of the Epigenome in Three Deep-Sea Polychaetes.</title>
        <authorList>
            <person name="Perez M."/>
            <person name="Aroh O."/>
            <person name="Sun Y."/>
            <person name="Lan Y."/>
            <person name="Juniper S.K."/>
            <person name="Young C.R."/>
            <person name="Angers B."/>
            <person name="Qian P.Y."/>
        </authorList>
    </citation>
    <scope>NUCLEOTIDE SEQUENCE</scope>
    <source>
        <strain evidence="3">P08H-3</strain>
    </source>
</reference>
<dbReference type="SUPFAM" id="SSF56672">
    <property type="entry name" value="DNA/RNA polymerases"/>
    <property type="match status" value="1"/>
</dbReference>
<evidence type="ECO:0000259" key="2">
    <source>
        <dbReference type="Pfam" id="PF17919"/>
    </source>
</evidence>
<dbReference type="GO" id="GO:0003824">
    <property type="term" value="F:catalytic activity"/>
    <property type="evidence" value="ECO:0007669"/>
    <property type="project" value="UniProtKB-KW"/>
</dbReference>
<sequence length="92" mass="10415">MPAPQSKDDLQRFLGMLTYLSQYILHFAEKAHPLRRLLKAGVPWTWDVNYQACFETLKDEITTVSSLQYYDPTIPVSLEVDASQKGLGAALI</sequence>
<dbReference type="InterPro" id="IPR043502">
    <property type="entry name" value="DNA/RNA_pol_sf"/>
</dbReference>
<organism evidence="3 4">
    <name type="scientific">Paralvinella palmiformis</name>
    <dbReference type="NCBI Taxonomy" id="53620"/>
    <lineage>
        <taxon>Eukaryota</taxon>
        <taxon>Metazoa</taxon>
        <taxon>Spiralia</taxon>
        <taxon>Lophotrochozoa</taxon>
        <taxon>Annelida</taxon>
        <taxon>Polychaeta</taxon>
        <taxon>Sedentaria</taxon>
        <taxon>Canalipalpata</taxon>
        <taxon>Terebellida</taxon>
        <taxon>Terebelliformia</taxon>
        <taxon>Alvinellidae</taxon>
        <taxon>Paralvinella</taxon>
    </lineage>
</organism>
<dbReference type="FunFam" id="3.30.70.270:FF:000063">
    <property type="entry name" value="Zinc knuckle domaincontaining protein"/>
    <property type="match status" value="1"/>
</dbReference>
<dbReference type="Pfam" id="PF17919">
    <property type="entry name" value="RT_RNaseH_2"/>
    <property type="match status" value="1"/>
</dbReference>
<dbReference type="PANTHER" id="PTHR37984:SF5">
    <property type="entry name" value="PROTEIN NYNRIN-LIKE"/>
    <property type="match status" value="1"/>
</dbReference>
<dbReference type="Gene3D" id="3.30.70.270">
    <property type="match status" value="1"/>
</dbReference>
<dbReference type="PANTHER" id="PTHR37984">
    <property type="entry name" value="PROTEIN CBG26694"/>
    <property type="match status" value="1"/>
</dbReference>
<accession>A0AAD9N1P5</accession>
<proteinExistence type="predicted"/>
<gene>
    <name evidence="3" type="ORF">LSH36_380g02037</name>
</gene>
<evidence type="ECO:0000313" key="4">
    <source>
        <dbReference type="Proteomes" id="UP001208570"/>
    </source>
</evidence>
<keyword evidence="4" id="KW-1185">Reference proteome</keyword>
<dbReference type="InterPro" id="IPR043128">
    <property type="entry name" value="Rev_trsase/Diguanyl_cyclase"/>
</dbReference>
<dbReference type="EMBL" id="JAODUP010000380">
    <property type="protein sequence ID" value="KAK2150984.1"/>
    <property type="molecule type" value="Genomic_DNA"/>
</dbReference>